<dbReference type="SMART" id="SM00236">
    <property type="entry name" value="fCBD"/>
    <property type="match status" value="1"/>
</dbReference>
<keyword evidence="6" id="KW-1015">Disulfide bond</keyword>
<dbReference type="InterPro" id="IPR011050">
    <property type="entry name" value="Pectin_lyase_fold/virulence"/>
</dbReference>
<evidence type="ECO:0000259" key="12">
    <source>
        <dbReference type="PROSITE" id="PS51164"/>
    </source>
</evidence>
<feature type="chain" id="PRO_5043429584" description="CBM1 domain-containing protein" evidence="11">
    <location>
        <begin position="24"/>
        <end position="517"/>
    </location>
</feature>
<dbReference type="PROSITE" id="PS00562">
    <property type="entry name" value="CBM1_1"/>
    <property type="match status" value="1"/>
</dbReference>
<comment type="subcellular location">
    <subcellularLocation>
        <location evidence="1">Secreted</location>
    </subcellularLocation>
</comment>
<evidence type="ECO:0000256" key="9">
    <source>
        <dbReference type="ARBA" id="ARBA00023316"/>
    </source>
</evidence>
<proteinExistence type="inferred from homology"/>
<dbReference type="InterPro" id="IPR035971">
    <property type="entry name" value="CBD_sf"/>
</dbReference>
<dbReference type="GO" id="GO:0004650">
    <property type="term" value="F:polygalacturonase activity"/>
    <property type="evidence" value="ECO:0007669"/>
    <property type="project" value="InterPro"/>
</dbReference>
<dbReference type="PANTHER" id="PTHR31736">
    <property type="match status" value="1"/>
</dbReference>
<evidence type="ECO:0000256" key="5">
    <source>
        <dbReference type="ARBA" id="ARBA00022801"/>
    </source>
</evidence>
<gene>
    <name evidence="13" type="ORF">TWF694_011319</name>
</gene>
<keyword evidence="9" id="KW-0961">Cell wall biogenesis/degradation</keyword>
<dbReference type="SUPFAM" id="SSF57180">
    <property type="entry name" value="Cellulose-binding domain"/>
    <property type="match status" value="1"/>
</dbReference>
<evidence type="ECO:0000256" key="2">
    <source>
        <dbReference type="ARBA" id="ARBA00008834"/>
    </source>
</evidence>
<dbReference type="Proteomes" id="UP001365542">
    <property type="component" value="Unassembled WGS sequence"/>
</dbReference>
<evidence type="ECO:0000256" key="7">
    <source>
        <dbReference type="ARBA" id="ARBA00023180"/>
    </source>
</evidence>
<evidence type="ECO:0000256" key="11">
    <source>
        <dbReference type="SAM" id="SignalP"/>
    </source>
</evidence>
<keyword evidence="5 10" id="KW-0378">Hydrolase</keyword>
<evidence type="ECO:0000313" key="13">
    <source>
        <dbReference type="EMBL" id="KAK6537120.1"/>
    </source>
</evidence>
<evidence type="ECO:0000256" key="1">
    <source>
        <dbReference type="ARBA" id="ARBA00004613"/>
    </source>
</evidence>
<dbReference type="GO" id="GO:0005576">
    <property type="term" value="C:extracellular region"/>
    <property type="evidence" value="ECO:0007669"/>
    <property type="project" value="UniProtKB-SubCell"/>
</dbReference>
<keyword evidence="3" id="KW-0964">Secreted</keyword>
<dbReference type="SUPFAM" id="SSF51126">
    <property type="entry name" value="Pectin lyase-like"/>
    <property type="match status" value="1"/>
</dbReference>
<name>A0AAV9X659_9PEZI</name>
<evidence type="ECO:0000256" key="4">
    <source>
        <dbReference type="ARBA" id="ARBA00022729"/>
    </source>
</evidence>
<evidence type="ECO:0000313" key="14">
    <source>
        <dbReference type="Proteomes" id="UP001365542"/>
    </source>
</evidence>
<dbReference type="PROSITE" id="PS51164">
    <property type="entry name" value="CBM1_2"/>
    <property type="match status" value="1"/>
</dbReference>
<dbReference type="InterPro" id="IPR000254">
    <property type="entry name" value="CBD"/>
</dbReference>
<comment type="caution">
    <text evidence="13">The sequence shown here is derived from an EMBL/GenBank/DDBJ whole genome shotgun (WGS) entry which is preliminary data.</text>
</comment>
<dbReference type="GO" id="GO:0071555">
    <property type="term" value="P:cell wall organization"/>
    <property type="evidence" value="ECO:0007669"/>
    <property type="project" value="UniProtKB-KW"/>
</dbReference>
<keyword evidence="8 10" id="KW-0326">Glycosidase</keyword>
<keyword evidence="4 11" id="KW-0732">Signal</keyword>
<dbReference type="Pfam" id="PF00295">
    <property type="entry name" value="Glyco_hydro_28"/>
    <property type="match status" value="1"/>
</dbReference>
<keyword evidence="7" id="KW-0325">Glycoprotein</keyword>
<dbReference type="InterPro" id="IPR000743">
    <property type="entry name" value="Glyco_hydro_28"/>
</dbReference>
<dbReference type="GO" id="GO:0030248">
    <property type="term" value="F:cellulose binding"/>
    <property type="evidence" value="ECO:0007669"/>
    <property type="project" value="InterPro"/>
</dbReference>
<comment type="similarity">
    <text evidence="2 10">Belongs to the glycosyl hydrolase 28 family.</text>
</comment>
<dbReference type="AlphaFoldDB" id="A0AAV9X659"/>
<dbReference type="GO" id="GO:0046576">
    <property type="term" value="F:rhamnogalacturonan alpha-L-rhamnopyranosyl-(1-&gt;4)-alpha-D-galactopyranosyluronide lyase activity"/>
    <property type="evidence" value="ECO:0007669"/>
    <property type="project" value="UniProtKB-ARBA"/>
</dbReference>
<evidence type="ECO:0000256" key="8">
    <source>
        <dbReference type="ARBA" id="ARBA00023295"/>
    </source>
</evidence>
<feature type="domain" description="CBM1" evidence="12">
    <location>
        <begin position="481"/>
        <end position="517"/>
    </location>
</feature>
<sequence length="517" mass="54396">MILPQSVSLGIVGLLCFFEGIAAQLSGSVGPTTLRATKAAVKTCNVLDYGAKADGATDFGPALSAAWTACKGGGLVYIPPGTYALATWVNIRGGTGAAIQLDGTIVRTGTAGGNMIAIQDCQDFEFFSGNSKGAMQGYGYQYISQGEYGARFLRFTNVVDFSFHGIALVDSPSYYVVFDTCQNGEIYNIIIRGITIGETDGIDIWSQNVWVHDIEVTNGDECVTVKSPSKNIMIERIHCNISGGMAIGSLGTGTAISQIYYRNIYTNQATGAYLKTNGGTGTVSNVTWENVLVKNTAYTLVLNEAWGSDNGGTGVQLSNLKFMNWKGYNGDNKRPVIRLECDPDVPCTGITVQDVDLWTSNGNYVTWSCGSAYGSGACLKKSGSGSYAIAVTTISSAPSGWQISTMPNDLATAFPSTKSFTIPPIPTTFYPGLQPFSSLLNLNGPGGATTSPKTTTKTTTTASATKTTTATTKTTTASTSCTVALYGQCGGVTYTGCKVCASGSTCQYSNDYYSQCL</sequence>
<keyword evidence="14" id="KW-1185">Reference proteome</keyword>
<dbReference type="EMBL" id="JAVHJO010000009">
    <property type="protein sequence ID" value="KAK6537120.1"/>
    <property type="molecule type" value="Genomic_DNA"/>
</dbReference>
<dbReference type="PANTHER" id="PTHR31736:SF19">
    <property type="entry name" value="PECTIN LYASE SUPERFAMILY PROTEIN-RELATED"/>
    <property type="match status" value="1"/>
</dbReference>
<evidence type="ECO:0000256" key="3">
    <source>
        <dbReference type="ARBA" id="ARBA00022525"/>
    </source>
</evidence>
<dbReference type="GO" id="GO:0005975">
    <property type="term" value="P:carbohydrate metabolic process"/>
    <property type="evidence" value="ECO:0007669"/>
    <property type="project" value="InterPro"/>
</dbReference>
<protein>
    <recommendedName>
        <fullName evidence="12">CBM1 domain-containing protein</fullName>
    </recommendedName>
</protein>
<dbReference type="InterPro" id="IPR012334">
    <property type="entry name" value="Pectin_lyas_fold"/>
</dbReference>
<dbReference type="Gene3D" id="2.160.20.10">
    <property type="entry name" value="Single-stranded right-handed beta-helix, Pectin lyase-like"/>
    <property type="match status" value="1"/>
</dbReference>
<organism evidence="13 14">
    <name type="scientific">Orbilia ellipsospora</name>
    <dbReference type="NCBI Taxonomy" id="2528407"/>
    <lineage>
        <taxon>Eukaryota</taxon>
        <taxon>Fungi</taxon>
        <taxon>Dikarya</taxon>
        <taxon>Ascomycota</taxon>
        <taxon>Pezizomycotina</taxon>
        <taxon>Orbiliomycetes</taxon>
        <taxon>Orbiliales</taxon>
        <taxon>Orbiliaceae</taxon>
        <taxon>Orbilia</taxon>
    </lineage>
</organism>
<evidence type="ECO:0000256" key="6">
    <source>
        <dbReference type="ARBA" id="ARBA00023157"/>
    </source>
</evidence>
<reference evidence="13 14" key="1">
    <citation type="submission" date="2019-10" db="EMBL/GenBank/DDBJ databases">
        <authorList>
            <person name="Palmer J.M."/>
        </authorList>
    </citation>
    <scope>NUCLEOTIDE SEQUENCE [LARGE SCALE GENOMIC DNA]</scope>
    <source>
        <strain evidence="13 14">TWF694</strain>
    </source>
</reference>
<feature type="signal peptide" evidence="11">
    <location>
        <begin position="1"/>
        <end position="23"/>
    </location>
</feature>
<accession>A0AAV9X659</accession>
<evidence type="ECO:0000256" key="10">
    <source>
        <dbReference type="RuleBase" id="RU361169"/>
    </source>
</evidence>
<dbReference type="Pfam" id="PF00734">
    <property type="entry name" value="CBM_1"/>
    <property type="match status" value="1"/>
</dbReference>